<evidence type="ECO:0000313" key="2">
    <source>
        <dbReference type="Proteomes" id="UP000237839"/>
    </source>
</evidence>
<dbReference type="Proteomes" id="UP000237839">
    <property type="component" value="Unassembled WGS sequence"/>
</dbReference>
<dbReference type="EMBL" id="PUGF01000033">
    <property type="protein sequence ID" value="PRC90913.1"/>
    <property type="molecule type" value="Genomic_DNA"/>
</dbReference>
<organism evidence="1 2">
    <name type="scientific">Solimicrobium silvestre</name>
    <dbReference type="NCBI Taxonomy" id="2099400"/>
    <lineage>
        <taxon>Bacteria</taxon>
        <taxon>Pseudomonadati</taxon>
        <taxon>Pseudomonadota</taxon>
        <taxon>Betaproteobacteria</taxon>
        <taxon>Burkholderiales</taxon>
        <taxon>Oxalobacteraceae</taxon>
        <taxon>Solimicrobium</taxon>
    </lineage>
</organism>
<comment type="caution">
    <text evidence="1">The sequence shown here is derived from an EMBL/GenBank/DDBJ whole genome shotgun (WGS) entry which is preliminary data.</text>
</comment>
<reference evidence="1 2" key="1">
    <citation type="submission" date="2018-02" db="EMBL/GenBank/DDBJ databases">
        <title>Solimicrobium silvestre gen. nov., sp. nov., isolated from alpine forest soil.</title>
        <authorList>
            <person name="Margesin R."/>
            <person name="Albuquerque L."/>
            <person name="Zhang D.-C."/>
            <person name="Froufe H.J.C."/>
            <person name="Severino R."/>
            <person name="Roxo I."/>
            <person name="Egas C."/>
            <person name="Da Costa M.S."/>
        </authorList>
    </citation>
    <scope>NUCLEOTIDE SEQUENCE [LARGE SCALE GENOMIC DNA]</scope>
    <source>
        <strain evidence="1 2">S20-91</strain>
    </source>
</reference>
<keyword evidence="2" id="KW-1185">Reference proteome</keyword>
<dbReference type="PROSITE" id="PS51257">
    <property type="entry name" value="PROKAR_LIPOPROTEIN"/>
    <property type="match status" value="1"/>
</dbReference>
<proteinExistence type="predicted"/>
<sequence>MFNFHGRHLSQHSTLITAFISFIFCLILSACSGSSSSSGSPVTSGSSGSTPTPVTFNAAAAAVHTNLSQEAPHFNNSSVVTALNFKNYIRHFFPKNLSLYNEAIAADLGLSVIWDPENGSPPLNSDFSMVNQYMGGGFTPVGSTNNCTNGTITIPCNESLKNYMGQALDPNFQNGNGASTTIFGRLNNALTTICALSNLLTAAETDTDGLPVAGPLNVALPSDTTNTIYQPISSGGCGIPSSQAGQTLAVVVTAVSSSNYTKMLTTTPASNAVWLKLNASAGTLNVMTLEDQRPQGRYAIDRAIAVITGINTPGSGTTAFEYINMGSNVAASDSCYANGIWQCDFEFHRVYIDEANNVAYLISNNGSPGDAGGGSGPSAGYTQYTAVAQPSALKACSTGGTCAGVMAFSFSSNVFINSSDEYDGCINLVDRTLASSGSLSCAGSVTGTSVLANASAMVNSTRQVFVGDVVATLLNNTNANTTLAFNSAATIYVTPDSN</sequence>
<dbReference type="RefSeq" id="WP_105534134.1">
    <property type="nucleotide sequence ID" value="NZ_PUGF01000033.1"/>
</dbReference>
<dbReference type="AlphaFoldDB" id="A0A2S9GT79"/>
<evidence type="ECO:0000313" key="1">
    <source>
        <dbReference type="EMBL" id="PRC90913.1"/>
    </source>
</evidence>
<gene>
    <name evidence="1" type="ORF">S2091_4406</name>
</gene>
<accession>A0A2S9GT79</accession>
<name>A0A2S9GT79_9BURK</name>
<protein>
    <submittedName>
        <fullName evidence="1">Uncharacterized protein</fullName>
    </submittedName>
</protein>